<sequence length="296" mass="30995">MNTSLFPVNHRALVLGGGGSTGNAWLIGVIAGLESAGLDVSQSELTVGTSAGATAAAQLAGSSAEELYEAAIQTPAGMQAPRKPAGGGRTTEHLARIQRIIDFCSDIRQLHRAMSAAALELPGARDLEFSTRWRGIVEARFPGAQWPEHRKIMLAAVDATAGEPAVFGNNSAVALADAVAASCSSSLPYWIGGKAYIDGGYRCNENADLASGYVRVLVLSPLGGRSLHPESWGTALTAQVRRLRSEGSQVQVLLPDEKAQPYMGAKAMDLSLRPAAAREGFRQGRQAAAGLAQFWG</sequence>
<dbReference type="InterPro" id="IPR002641">
    <property type="entry name" value="PNPLA_dom"/>
</dbReference>
<organism evidence="3 4">
    <name type="scientific">Glutamicibacter uratoxydans</name>
    <name type="common">Arthrobacter uratoxydans</name>
    <dbReference type="NCBI Taxonomy" id="43667"/>
    <lineage>
        <taxon>Bacteria</taxon>
        <taxon>Bacillati</taxon>
        <taxon>Actinomycetota</taxon>
        <taxon>Actinomycetes</taxon>
        <taxon>Micrococcales</taxon>
        <taxon>Micrococcaceae</taxon>
        <taxon>Glutamicibacter</taxon>
    </lineage>
</organism>
<gene>
    <name evidence="3" type="ORF">AUR04nite_16480</name>
</gene>
<proteinExistence type="predicted"/>
<feature type="domain" description="PNPLA" evidence="2">
    <location>
        <begin position="13"/>
        <end position="210"/>
    </location>
</feature>
<evidence type="ECO:0000256" key="1">
    <source>
        <dbReference type="ARBA" id="ARBA00023098"/>
    </source>
</evidence>
<protein>
    <submittedName>
        <fullName evidence="3">Patatin</fullName>
    </submittedName>
</protein>
<dbReference type="Pfam" id="PF01734">
    <property type="entry name" value="Patatin"/>
    <property type="match status" value="1"/>
</dbReference>
<keyword evidence="4" id="KW-1185">Reference proteome</keyword>
<dbReference type="RefSeq" id="WP_141363840.1">
    <property type="nucleotide sequence ID" value="NZ_BAAAJL010000003.1"/>
</dbReference>
<comment type="caution">
    <text evidence="3">The sequence shown here is derived from an EMBL/GenBank/DDBJ whole genome shotgun (WGS) entry which is preliminary data.</text>
</comment>
<evidence type="ECO:0000313" key="3">
    <source>
        <dbReference type="EMBL" id="GED06116.1"/>
    </source>
</evidence>
<reference evidence="3 4" key="1">
    <citation type="submission" date="2019-06" db="EMBL/GenBank/DDBJ databases">
        <title>Whole genome shotgun sequence of Glutamicibacter uratoxydans NBRC 15515.</title>
        <authorList>
            <person name="Hosoyama A."/>
            <person name="Uohara A."/>
            <person name="Ohji S."/>
            <person name="Ichikawa N."/>
        </authorList>
    </citation>
    <scope>NUCLEOTIDE SEQUENCE [LARGE SCALE GENOMIC DNA]</scope>
    <source>
        <strain evidence="3 4">NBRC 15515</strain>
    </source>
</reference>
<dbReference type="GO" id="GO:0006629">
    <property type="term" value="P:lipid metabolic process"/>
    <property type="evidence" value="ECO:0007669"/>
    <property type="project" value="UniProtKB-KW"/>
</dbReference>
<keyword evidence="1" id="KW-0443">Lipid metabolism</keyword>
<evidence type="ECO:0000313" key="4">
    <source>
        <dbReference type="Proteomes" id="UP000316612"/>
    </source>
</evidence>
<dbReference type="AlphaFoldDB" id="A0A4Y4DMF5"/>
<accession>A0A4Y4DMF5</accession>
<dbReference type="OrthoDB" id="2339873at2"/>
<dbReference type="EMBL" id="BJNY01000008">
    <property type="protein sequence ID" value="GED06116.1"/>
    <property type="molecule type" value="Genomic_DNA"/>
</dbReference>
<name>A0A4Y4DMF5_GLUUR</name>
<dbReference type="SUPFAM" id="SSF52151">
    <property type="entry name" value="FabD/lysophospholipase-like"/>
    <property type="match status" value="1"/>
</dbReference>
<evidence type="ECO:0000259" key="2">
    <source>
        <dbReference type="Pfam" id="PF01734"/>
    </source>
</evidence>
<dbReference type="Gene3D" id="3.40.1090.10">
    <property type="entry name" value="Cytosolic phospholipase A2 catalytic domain"/>
    <property type="match status" value="2"/>
</dbReference>
<dbReference type="Proteomes" id="UP000316612">
    <property type="component" value="Unassembled WGS sequence"/>
</dbReference>
<dbReference type="InterPro" id="IPR016035">
    <property type="entry name" value="Acyl_Trfase/lysoPLipase"/>
</dbReference>